<organism evidence="1 2">
    <name type="scientific">Podarcis lilfordi</name>
    <name type="common">Lilford's wall lizard</name>
    <dbReference type="NCBI Taxonomy" id="74358"/>
    <lineage>
        <taxon>Eukaryota</taxon>
        <taxon>Metazoa</taxon>
        <taxon>Chordata</taxon>
        <taxon>Craniata</taxon>
        <taxon>Vertebrata</taxon>
        <taxon>Euteleostomi</taxon>
        <taxon>Lepidosauria</taxon>
        <taxon>Squamata</taxon>
        <taxon>Bifurcata</taxon>
        <taxon>Unidentata</taxon>
        <taxon>Episquamata</taxon>
        <taxon>Laterata</taxon>
        <taxon>Lacertibaenia</taxon>
        <taxon>Lacertidae</taxon>
        <taxon>Podarcis</taxon>
    </lineage>
</organism>
<dbReference type="Proteomes" id="UP001178461">
    <property type="component" value="Chromosome 10"/>
</dbReference>
<dbReference type="AlphaFoldDB" id="A0AA35KX60"/>
<proteinExistence type="predicted"/>
<reference evidence="1" key="1">
    <citation type="submission" date="2022-12" db="EMBL/GenBank/DDBJ databases">
        <authorList>
            <person name="Alioto T."/>
            <person name="Alioto T."/>
            <person name="Gomez Garrido J."/>
        </authorList>
    </citation>
    <scope>NUCLEOTIDE SEQUENCE</scope>
</reference>
<protein>
    <submittedName>
        <fullName evidence="1">Uncharacterized protein</fullName>
    </submittedName>
</protein>
<dbReference type="EMBL" id="OX395135">
    <property type="protein sequence ID" value="CAI5785344.1"/>
    <property type="molecule type" value="Genomic_DNA"/>
</dbReference>
<accession>A0AA35KX60</accession>
<sequence>SFLRLRVRKNTLPTPLNSRFLEDVNRHGNQGEIECFSFDEVTSYYEPPVD</sequence>
<feature type="non-terminal residue" evidence="1">
    <location>
        <position position="1"/>
    </location>
</feature>
<gene>
    <name evidence="1" type="ORF">PODLI_1B029553</name>
</gene>
<evidence type="ECO:0000313" key="2">
    <source>
        <dbReference type="Proteomes" id="UP001178461"/>
    </source>
</evidence>
<evidence type="ECO:0000313" key="1">
    <source>
        <dbReference type="EMBL" id="CAI5785344.1"/>
    </source>
</evidence>
<keyword evidence="2" id="KW-1185">Reference proteome</keyword>
<name>A0AA35KX60_9SAUR</name>